<reference evidence="8 9" key="1">
    <citation type="submission" date="2020-01" db="EMBL/GenBank/DDBJ databases">
        <authorList>
            <person name="Kim M.K."/>
        </authorList>
    </citation>
    <scope>NUCLEOTIDE SEQUENCE [LARGE SCALE GENOMIC DNA]</scope>
    <source>
        <strain evidence="8 9">172606-1</strain>
    </source>
</reference>
<feature type="chain" id="PRO_5025482384" evidence="6">
    <location>
        <begin position="21"/>
        <end position="773"/>
    </location>
</feature>
<gene>
    <name evidence="8" type="ORF">GXP67_08765</name>
</gene>
<evidence type="ECO:0000256" key="6">
    <source>
        <dbReference type="SAM" id="SignalP"/>
    </source>
</evidence>
<keyword evidence="9" id="KW-1185">Reference proteome</keyword>
<dbReference type="RefSeq" id="WP_162442798.1">
    <property type="nucleotide sequence ID" value="NZ_CP048222.1"/>
</dbReference>
<keyword evidence="5" id="KW-0175">Coiled coil</keyword>
<comment type="subcellular location">
    <subcellularLocation>
        <location evidence="1">Cell outer membrane</location>
    </subcellularLocation>
</comment>
<dbReference type="PRINTS" id="PR01021">
    <property type="entry name" value="OMPADOMAIN"/>
</dbReference>
<dbReference type="InterPro" id="IPR006664">
    <property type="entry name" value="OMP_bac"/>
</dbReference>
<keyword evidence="2 4" id="KW-0472">Membrane</keyword>
<dbReference type="Proteomes" id="UP000480178">
    <property type="component" value="Chromosome"/>
</dbReference>
<evidence type="ECO:0000256" key="3">
    <source>
        <dbReference type="ARBA" id="ARBA00023237"/>
    </source>
</evidence>
<feature type="coiled-coil region" evidence="5">
    <location>
        <begin position="555"/>
        <end position="582"/>
    </location>
</feature>
<evidence type="ECO:0000256" key="2">
    <source>
        <dbReference type="ARBA" id="ARBA00023136"/>
    </source>
</evidence>
<dbReference type="Gene3D" id="3.30.1330.60">
    <property type="entry name" value="OmpA-like domain"/>
    <property type="match status" value="1"/>
</dbReference>
<dbReference type="EMBL" id="CP048222">
    <property type="protein sequence ID" value="QHT66745.1"/>
    <property type="molecule type" value="Genomic_DNA"/>
</dbReference>
<keyword evidence="6" id="KW-0732">Signal</keyword>
<dbReference type="CDD" id="cd07185">
    <property type="entry name" value="OmpA_C-like"/>
    <property type="match status" value="1"/>
</dbReference>
<name>A0A6C0GFV1_9BACT</name>
<proteinExistence type="predicted"/>
<organism evidence="8 9">
    <name type="scientific">Rhodocytophaga rosea</name>
    <dbReference type="NCBI Taxonomy" id="2704465"/>
    <lineage>
        <taxon>Bacteria</taxon>
        <taxon>Pseudomonadati</taxon>
        <taxon>Bacteroidota</taxon>
        <taxon>Cytophagia</taxon>
        <taxon>Cytophagales</taxon>
        <taxon>Rhodocytophagaceae</taxon>
        <taxon>Rhodocytophaga</taxon>
    </lineage>
</organism>
<protein>
    <submittedName>
        <fullName evidence="8">OmpA family protein</fullName>
    </submittedName>
</protein>
<evidence type="ECO:0000256" key="4">
    <source>
        <dbReference type="PROSITE-ProRule" id="PRU00473"/>
    </source>
</evidence>
<dbReference type="InterPro" id="IPR050330">
    <property type="entry name" value="Bact_OuterMem_StrucFunc"/>
</dbReference>
<dbReference type="InterPro" id="IPR036737">
    <property type="entry name" value="OmpA-like_sf"/>
</dbReference>
<dbReference type="PANTHER" id="PTHR30329">
    <property type="entry name" value="STATOR ELEMENT OF FLAGELLAR MOTOR COMPLEX"/>
    <property type="match status" value="1"/>
</dbReference>
<evidence type="ECO:0000313" key="9">
    <source>
        <dbReference type="Proteomes" id="UP000480178"/>
    </source>
</evidence>
<dbReference type="InterPro" id="IPR006665">
    <property type="entry name" value="OmpA-like"/>
</dbReference>
<dbReference type="Pfam" id="PF00691">
    <property type="entry name" value="OmpA"/>
    <property type="match status" value="1"/>
</dbReference>
<dbReference type="PROSITE" id="PS51123">
    <property type="entry name" value="OMPA_2"/>
    <property type="match status" value="1"/>
</dbReference>
<dbReference type="KEGG" id="rhoz:GXP67_08765"/>
<evidence type="ECO:0000256" key="5">
    <source>
        <dbReference type="SAM" id="Coils"/>
    </source>
</evidence>
<dbReference type="SUPFAM" id="SSF103088">
    <property type="entry name" value="OmpA-like"/>
    <property type="match status" value="1"/>
</dbReference>
<keyword evidence="3" id="KW-0998">Cell outer membrane</keyword>
<accession>A0A6C0GFV1</accession>
<sequence>MKKLLLISLFMIVRFSALMAQQQYYNWQISAGIGAMGYSGDLSYKVSSAKVNFPAYRLSVGRNISPSLAITLQGMYGQISANDRARDWHGNVQTNNPNFSRALNFQTDIRSADLLLSYRLNNGMVLSKHAFFAPYLFAGIGLTNFTVFGDLYNESGQKYYYWSDQTIRNQPQQPANINTAQVISQDGRFETNLTNLATEKTYPTTVWSIPAGAGVNLRISDRISANIQAGASFAFSGYLDDVNGNYRNEYTTPQQAYAANPSGIISGSRGNNKNDVYLSAFVSLAYHFNFKKKAFQTPLVYTGYSSPQPLAYENDASQPDDPLPAIQNAPAITNQITPPVTPQAPVQAELQKTGQEPTKQTVDINLRVIVENGKTSVDTIQIPVSSSNPTQRIYTDNISSTKILYDSTNIRLTDTSLPLQNRQSIVPQDNSLRQEMNLMRRELDSLKSVRQVPVPGLMYTDSIQPGRQVETTQALRNNNPVAAGENTRIRALEQEVESLRNSLERERTLNTNARTTPPQVIIRETPVNNYDRRPATGLSVGVPLIQEKNYSKEELSALKTEVSSIQTQLDSLRAQKQIAQDTTVDSRIDSLMTLINRIERLNTSASNSSPSPANNTIMGNDTTARQLIDSLQVQIAGLNQSLASAQAKMAKEMDSLSSGVPLSALGSTVIYYDINVSKLNSNDQQRLSFLGRKLQADRSVLLHIKGFTDQTGNTAYNLALSRKRAENVKNYLVSQLGIPPEQILINYFGQQKSSSSGKDNPYDRRVELELFRE</sequence>
<dbReference type="PANTHER" id="PTHR30329:SF21">
    <property type="entry name" value="LIPOPROTEIN YIAD-RELATED"/>
    <property type="match status" value="1"/>
</dbReference>
<dbReference type="GO" id="GO:0009279">
    <property type="term" value="C:cell outer membrane"/>
    <property type="evidence" value="ECO:0007669"/>
    <property type="project" value="UniProtKB-SubCell"/>
</dbReference>
<evidence type="ECO:0000313" key="8">
    <source>
        <dbReference type="EMBL" id="QHT66745.1"/>
    </source>
</evidence>
<feature type="coiled-coil region" evidence="5">
    <location>
        <begin position="482"/>
        <end position="509"/>
    </location>
</feature>
<feature type="domain" description="OmpA-like" evidence="7">
    <location>
        <begin position="659"/>
        <end position="773"/>
    </location>
</feature>
<feature type="signal peptide" evidence="6">
    <location>
        <begin position="1"/>
        <end position="20"/>
    </location>
</feature>
<dbReference type="AlphaFoldDB" id="A0A6C0GFV1"/>
<evidence type="ECO:0000259" key="7">
    <source>
        <dbReference type="PROSITE" id="PS51123"/>
    </source>
</evidence>
<evidence type="ECO:0000256" key="1">
    <source>
        <dbReference type="ARBA" id="ARBA00004442"/>
    </source>
</evidence>